<dbReference type="InParanoid" id="A0A1E1LMX0"/>
<feature type="compositionally biased region" description="Polar residues" evidence="1">
    <location>
        <begin position="1"/>
        <end position="10"/>
    </location>
</feature>
<keyword evidence="3" id="KW-1185">Reference proteome</keyword>
<name>A0A1E1LMX0_9HELO</name>
<evidence type="ECO:0000313" key="3">
    <source>
        <dbReference type="Proteomes" id="UP000178129"/>
    </source>
</evidence>
<reference evidence="3" key="1">
    <citation type="submission" date="2016-03" db="EMBL/GenBank/DDBJ databases">
        <authorList>
            <person name="Ploux O."/>
        </authorList>
    </citation>
    <scope>NUCLEOTIDE SEQUENCE [LARGE SCALE GENOMIC DNA]</scope>
    <source>
        <strain evidence="3">UK7</strain>
    </source>
</reference>
<dbReference type="EMBL" id="FJUW01000064">
    <property type="protein sequence ID" value="CZT11852.1"/>
    <property type="molecule type" value="Genomic_DNA"/>
</dbReference>
<dbReference type="Proteomes" id="UP000178129">
    <property type="component" value="Unassembled WGS sequence"/>
</dbReference>
<feature type="region of interest" description="Disordered" evidence="1">
    <location>
        <begin position="1"/>
        <end position="32"/>
    </location>
</feature>
<accession>A0A1E1LMX0</accession>
<gene>
    <name evidence="2" type="ORF">RCO7_11641</name>
</gene>
<organism evidence="2 3">
    <name type="scientific">Rhynchosporium graminicola</name>
    <dbReference type="NCBI Taxonomy" id="2792576"/>
    <lineage>
        <taxon>Eukaryota</taxon>
        <taxon>Fungi</taxon>
        <taxon>Dikarya</taxon>
        <taxon>Ascomycota</taxon>
        <taxon>Pezizomycotina</taxon>
        <taxon>Leotiomycetes</taxon>
        <taxon>Helotiales</taxon>
        <taxon>Ploettnerulaceae</taxon>
        <taxon>Rhynchosporium</taxon>
    </lineage>
</organism>
<protein>
    <submittedName>
        <fullName evidence="2">Uncharacterized protein</fullName>
    </submittedName>
</protein>
<dbReference type="AlphaFoldDB" id="A0A1E1LMX0"/>
<evidence type="ECO:0000256" key="1">
    <source>
        <dbReference type="SAM" id="MobiDB-lite"/>
    </source>
</evidence>
<sequence>MSSDVPTTTKAVRWSGSGGLKSNQPVQRAPNPNVAERMVPLQVVMGIPPVKLCPQPVRPVARQGLLTITSAARIAHGDAVKFGGNSSTSPFPRMSTR</sequence>
<evidence type="ECO:0000313" key="2">
    <source>
        <dbReference type="EMBL" id="CZT11852.1"/>
    </source>
</evidence>
<comment type="caution">
    <text evidence="2">The sequence shown here is derived from an EMBL/GenBank/DDBJ whole genome shotgun (WGS) entry which is preliminary data.</text>
</comment>
<proteinExistence type="predicted"/>